<dbReference type="Gene3D" id="3.90.550.10">
    <property type="entry name" value="Spore Coat Polysaccharide Biosynthesis Protein SpsA, Chain A"/>
    <property type="match status" value="1"/>
</dbReference>
<dbReference type="RefSeq" id="WP_272737204.1">
    <property type="nucleotide sequence ID" value="NZ_CP116942.1"/>
</dbReference>
<comment type="catalytic activity">
    <reaction evidence="10">
        <text>an NDP-alpha-D-glucose + (2R)-3-phosphoglycerate = (2R)-2-O-(alpha-D-glucopyranosyl)-3-phospho-glycerate + a ribonucleoside 5'-diphosphate + H(+)</text>
        <dbReference type="Rhea" id="RHEA:47244"/>
        <dbReference type="ChEBI" id="CHEBI:15378"/>
        <dbReference type="ChEBI" id="CHEBI:57930"/>
        <dbReference type="ChEBI" id="CHEBI:58272"/>
        <dbReference type="ChEBI" id="CHEBI:62600"/>
        <dbReference type="ChEBI" id="CHEBI:76533"/>
        <dbReference type="EC" id="2.4.1.266"/>
    </reaction>
    <physiologicalReaction direction="left-to-right" evidence="10">
        <dbReference type="Rhea" id="RHEA:47245"/>
    </physiologicalReaction>
</comment>
<comment type="cofactor">
    <cofactor evidence="2">
        <name>Mg(2+)</name>
        <dbReference type="ChEBI" id="CHEBI:18420"/>
    </cofactor>
</comment>
<accession>A0AAE9YAQ5</accession>
<dbReference type="InterPro" id="IPR029044">
    <property type="entry name" value="Nucleotide-diphossugar_trans"/>
</dbReference>
<evidence type="ECO:0000256" key="8">
    <source>
        <dbReference type="ARBA" id="ARBA00040894"/>
    </source>
</evidence>
<keyword evidence="5 13" id="KW-0808">Transferase</keyword>
<sequence>MAGESSVPGDGSAGSDGRPASVGTGVLRTSSHLDHPVEDLVAAKAAQGLTASLVLPARNEEATVAEVVSAYLPLVGQGLVDELVVLDSLSTDRTAARAAAAGARVVHAADVRPELEAVPGKGEALWRSLGATTGDLVAFCDADVLDAGPHFVAGLLGPLLAEPEVALVKGFYQRPILDDDGEPRETGGRVTELTARPLLNLYRPELGRMVQPLAGEWAGRRSLLEALPFPVGYGVEVAVLLDAHERLGLGGLAQVDLGCRTHRRQSQDALGVMAAQVAAAALRRLGLEPEGHAMVQFSPDGHAPRETPLTFVERPPWASLAPVTEAGAALSR</sequence>
<evidence type="ECO:0000256" key="9">
    <source>
        <dbReference type="ARBA" id="ARBA00048689"/>
    </source>
</evidence>
<reference evidence="13" key="1">
    <citation type="submission" date="2023-01" db="EMBL/GenBank/DDBJ databases">
        <title>The diversity of Class Acidimicrobiia in South China Sea sediment environments and the proposal of Iamia marina sp. nov., a novel species of the genus Iamia.</title>
        <authorList>
            <person name="He Y."/>
            <person name="Tian X."/>
        </authorList>
    </citation>
    <scope>NUCLEOTIDE SEQUENCE</scope>
    <source>
        <strain evidence="13">DSM 19957</strain>
    </source>
</reference>
<evidence type="ECO:0000313" key="14">
    <source>
        <dbReference type="Proteomes" id="UP001216390"/>
    </source>
</evidence>
<comment type="cofactor">
    <cofactor evidence="1">
        <name>Mn(2+)</name>
        <dbReference type="ChEBI" id="CHEBI:29035"/>
    </cofactor>
</comment>
<dbReference type="AlphaFoldDB" id="A0AAE9YAQ5"/>
<evidence type="ECO:0000256" key="10">
    <source>
        <dbReference type="ARBA" id="ARBA00048997"/>
    </source>
</evidence>
<dbReference type="EC" id="2.4.1.266" evidence="7"/>
<proteinExistence type="inferred from homology"/>
<evidence type="ECO:0000256" key="11">
    <source>
        <dbReference type="SAM" id="MobiDB-lite"/>
    </source>
</evidence>
<dbReference type="InterPro" id="IPR001173">
    <property type="entry name" value="Glyco_trans_2-like"/>
</dbReference>
<organism evidence="13 14">
    <name type="scientific">Iamia majanohamensis</name>
    <dbReference type="NCBI Taxonomy" id="467976"/>
    <lineage>
        <taxon>Bacteria</taxon>
        <taxon>Bacillati</taxon>
        <taxon>Actinomycetota</taxon>
        <taxon>Acidimicrobiia</taxon>
        <taxon>Acidimicrobiales</taxon>
        <taxon>Iamiaceae</taxon>
        <taxon>Iamia</taxon>
    </lineage>
</organism>
<keyword evidence="6" id="KW-0460">Magnesium</keyword>
<dbReference type="KEGG" id="ima:PO878_02965"/>
<evidence type="ECO:0000313" key="13">
    <source>
        <dbReference type="EMBL" id="WCO67683.1"/>
    </source>
</evidence>
<evidence type="ECO:0000256" key="7">
    <source>
        <dbReference type="ARBA" id="ARBA00039022"/>
    </source>
</evidence>
<evidence type="ECO:0000256" key="6">
    <source>
        <dbReference type="ARBA" id="ARBA00022842"/>
    </source>
</evidence>
<dbReference type="EMBL" id="CP116942">
    <property type="protein sequence ID" value="WCO67683.1"/>
    <property type="molecule type" value="Genomic_DNA"/>
</dbReference>
<name>A0AAE9YAQ5_9ACTN</name>
<evidence type="ECO:0000256" key="5">
    <source>
        <dbReference type="ARBA" id="ARBA00022679"/>
    </source>
</evidence>
<feature type="region of interest" description="Disordered" evidence="11">
    <location>
        <begin position="1"/>
        <end position="27"/>
    </location>
</feature>
<dbReference type="NCBIfam" id="NF010496">
    <property type="entry name" value="PRK13915.1"/>
    <property type="match status" value="1"/>
</dbReference>
<evidence type="ECO:0000256" key="4">
    <source>
        <dbReference type="ARBA" id="ARBA00022676"/>
    </source>
</evidence>
<comment type="catalytic activity">
    <reaction evidence="9">
        <text>(2R)-3-phosphoglycerate + UDP-alpha-D-glucose = (2R)-2-O-(alpha-D-glucopyranosyl)-3-phospho-glycerate + UDP + H(+)</text>
        <dbReference type="Rhea" id="RHEA:31319"/>
        <dbReference type="ChEBI" id="CHEBI:15378"/>
        <dbReference type="ChEBI" id="CHEBI:58223"/>
        <dbReference type="ChEBI" id="CHEBI:58272"/>
        <dbReference type="ChEBI" id="CHEBI:58885"/>
        <dbReference type="ChEBI" id="CHEBI:62600"/>
        <dbReference type="EC" id="2.4.1.266"/>
    </reaction>
    <physiologicalReaction direction="left-to-right" evidence="9">
        <dbReference type="Rhea" id="RHEA:31320"/>
    </physiologicalReaction>
</comment>
<keyword evidence="14" id="KW-1185">Reference proteome</keyword>
<protein>
    <recommendedName>
        <fullName evidence="8">Glucosyl-3-phosphoglycerate synthase</fullName>
        <ecNumber evidence="7">2.4.1.266</ecNumber>
    </recommendedName>
</protein>
<dbReference type="PANTHER" id="PTHR48090:SF10">
    <property type="entry name" value="GLUCOSYL-3-PHOSPHOGLYCERATE SYNTHASE"/>
    <property type="match status" value="1"/>
</dbReference>
<dbReference type="PANTHER" id="PTHR48090">
    <property type="entry name" value="UNDECAPRENYL-PHOSPHATE 4-DEOXY-4-FORMAMIDO-L-ARABINOSE TRANSFERASE-RELATED"/>
    <property type="match status" value="1"/>
</dbReference>
<evidence type="ECO:0000256" key="2">
    <source>
        <dbReference type="ARBA" id="ARBA00001946"/>
    </source>
</evidence>
<dbReference type="GO" id="GO:0016757">
    <property type="term" value="F:glycosyltransferase activity"/>
    <property type="evidence" value="ECO:0007669"/>
    <property type="project" value="UniProtKB-KW"/>
</dbReference>
<dbReference type="SUPFAM" id="SSF53448">
    <property type="entry name" value="Nucleotide-diphospho-sugar transferases"/>
    <property type="match status" value="1"/>
</dbReference>
<keyword evidence="4 13" id="KW-0328">Glycosyltransferase</keyword>
<evidence type="ECO:0000256" key="3">
    <source>
        <dbReference type="ARBA" id="ARBA00006739"/>
    </source>
</evidence>
<evidence type="ECO:0000259" key="12">
    <source>
        <dbReference type="Pfam" id="PF00535"/>
    </source>
</evidence>
<feature type="domain" description="Glycosyltransferase 2-like" evidence="12">
    <location>
        <begin position="52"/>
        <end position="175"/>
    </location>
</feature>
<dbReference type="InterPro" id="IPR050256">
    <property type="entry name" value="Glycosyltransferase_2"/>
</dbReference>
<gene>
    <name evidence="13" type="ORF">PO878_02965</name>
</gene>
<dbReference type="Proteomes" id="UP001216390">
    <property type="component" value="Chromosome"/>
</dbReference>
<dbReference type="Pfam" id="PF00535">
    <property type="entry name" value="Glycos_transf_2"/>
    <property type="match status" value="1"/>
</dbReference>
<evidence type="ECO:0000256" key="1">
    <source>
        <dbReference type="ARBA" id="ARBA00001936"/>
    </source>
</evidence>
<comment type="similarity">
    <text evidence="3">Belongs to the glycosyltransferase 2 family.</text>
</comment>